<organism evidence="1">
    <name type="scientific">Pantoea agglomerans pv. betae</name>
    <dbReference type="NCBI Taxonomy" id="77834"/>
    <lineage>
        <taxon>Bacteria</taxon>
        <taxon>Pseudomonadati</taxon>
        <taxon>Pseudomonadota</taxon>
        <taxon>Gammaproteobacteria</taxon>
        <taxon>Enterobacterales</taxon>
        <taxon>Erwiniaceae</taxon>
        <taxon>Pantoea</taxon>
        <taxon>Pantoea agglomerans group</taxon>
    </lineage>
</organism>
<dbReference type="RefSeq" id="WP_155740514.1">
    <property type="nucleotide sequence ID" value="NZ_CP122327.1"/>
</dbReference>
<accession>A0A1B1RUZ1</accession>
<gene>
    <name evidence="1" type="primary">pseB</name>
</gene>
<reference evidence="1" key="1">
    <citation type="submission" date="2016-04" db="EMBL/GenBank/DDBJ databases">
        <authorList>
            <person name="Evans L.H."/>
            <person name="Alamgir A."/>
            <person name="Owens N."/>
            <person name="Weber N.D."/>
            <person name="Virtaneva K."/>
            <person name="Barbian K."/>
            <person name="Babar A."/>
            <person name="Rosenke K."/>
        </authorList>
    </citation>
    <scope>NUCLEOTIDE SEQUENCE</scope>
    <source>
        <strain evidence="1">4188</strain>
    </source>
</reference>
<protein>
    <submittedName>
        <fullName evidence="1">PseB type III effector</fullName>
    </submittedName>
</protein>
<dbReference type="AlphaFoldDB" id="A0A1B1RUZ1"/>
<proteinExistence type="predicted"/>
<dbReference type="EMBL" id="KX083348">
    <property type="protein sequence ID" value="ANU06059.1"/>
    <property type="molecule type" value="Genomic_DNA"/>
</dbReference>
<sequence length="180" mass="20924">MGNCNCIGGASAHETRYTHQQEEITQNQSVDQNHPVYSETVAPALQKLNTINHIIGHMEPLFRTSEGQVPFESEEFKNIRYDALQLRSTSRHLRRNVQNRVNAVNSGRIHIEQMSNNTQHVQDLFHLDRYVSQFIELRRRYNSEINRTASSVNEIPPFERTDSDVRNFGIQTFYARPLGR</sequence>
<evidence type="ECO:0000313" key="1">
    <source>
        <dbReference type="EMBL" id="ANU06059.1"/>
    </source>
</evidence>
<name>A0A1B1RUZ1_ENTAG</name>